<keyword evidence="3" id="KW-1185">Reference proteome</keyword>
<dbReference type="EMBL" id="JAPNKE010000002">
    <property type="protein sequence ID" value="MCY1004850.1"/>
    <property type="molecule type" value="Genomic_DNA"/>
</dbReference>
<protein>
    <submittedName>
        <fullName evidence="2">VCBS repeat-containing protein</fullName>
    </submittedName>
</protein>
<reference evidence="2" key="1">
    <citation type="submission" date="2022-11" db="EMBL/GenBank/DDBJ databases">
        <title>Minimal conservation of predation-associated metabolite biosynthetic gene clusters underscores biosynthetic potential of Myxococcota including descriptions for ten novel species: Archangium lansinium sp. nov., Myxococcus landrumus sp. nov., Nannocystis bai.</title>
        <authorList>
            <person name="Ahearne A."/>
            <person name="Stevens C."/>
            <person name="Phillips K."/>
        </authorList>
    </citation>
    <scope>NUCLEOTIDE SEQUENCE</scope>
    <source>
        <strain evidence="2">Na p29</strain>
    </source>
</reference>
<dbReference type="Proteomes" id="UP001150924">
    <property type="component" value="Unassembled WGS sequence"/>
</dbReference>
<accession>A0A9X3EJI0</accession>
<evidence type="ECO:0000256" key="1">
    <source>
        <dbReference type="ARBA" id="ARBA00022729"/>
    </source>
</evidence>
<dbReference type="PANTHER" id="PTHR46580">
    <property type="entry name" value="SENSOR KINASE-RELATED"/>
    <property type="match status" value="1"/>
</dbReference>
<sequence length="290" mass="29016">MAFPTDMFGGTQRLAVADFDGDGASDLAVSRAAPVGELHLLFGQDGMFAAPVKETLGATPEQLWAGDFDGDGRADLLARGADPAQPIALRLGDGMGGFGEPFGAALRGVMFATSVGAVAGDPARLDLLATVASPPAVDVLEFVAGIGLQPIAGVTAPGIRALDSVVAGDVDGDGLTDLIGHRKPPPELDLLTIWSLGQPMPDFHVEEGRLLGPVADVDGDGAGEVLAAGSGRVHVIFVAGGDGPCVQSVPFSPGITPQALAAGDVDGDGRADVVAAAPELAAFTLARTGP</sequence>
<gene>
    <name evidence="2" type="ORF">OV079_04530</name>
</gene>
<evidence type="ECO:0000313" key="3">
    <source>
        <dbReference type="Proteomes" id="UP001150924"/>
    </source>
</evidence>
<organism evidence="2 3">
    <name type="scientific">Nannocystis pusilla</name>
    <dbReference type="NCBI Taxonomy" id="889268"/>
    <lineage>
        <taxon>Bacteria</taxon>
        <taxon>Pseudomonadati</taxon>
        <taxon>Myxococcota</taxon>
        <taxon>Polyangia</taxon>
        <taxon>Nannocystales</taxon>
        <taxon>Nannocystaceae</taxon>
        <taxon>Nannocystis</taxon>
    </lineage>
</organism>
<proteinExistence type="predicted"/>
<dbReference type="SUPFAM" id="SSF69318">
    <property type="entry name" value="Integrin alpha N-terminal domain"/>
    <property type="match status" value="1"/>
</dbReference>
<dbReference type="RefSeq" id="WP_267766454.1">
    <property type="nucleotide sequence ID" value="NZ_JAPNKE010000002.1"/>
</dbReference>
<keyword evidence="1" id="KW-0732">Signal</keyword>
<dbReference type="InterPro" id="IPR013517">
    <property type="entry name" value="FG-GAP"/>
</dbReference>
<dbReference type="Pfam" id="PF13517">
    <property type="entry name" value="FG-GAP_3"/>
    <property type="match status" value="2"/>
</dbReference>
<dbReference type="AlphaFoldDB" id="A0A9X3EJI0"/>
<dbReference type="InterPro" id="IPR028994">
    <property type="entry name" value="Integrin_alpha_N"/>
</dbReference>
<evidence type="ECO:0000313" key="2">
    <source>
        <dbReference type="EMBL" id="MCY1004850.1"/>
    </source>
</evidence>
<name>A0A9X3EJI0_9BACT</name>
<comment type="caution">
    <text evidence="2">The sequence shown here is derived from an EMBL/GenBank/DDBJ whole genome shotgun (WGS) entry which is preliminary data.</text>
</comment>
<dbReference type="Gene3D" id="2.130.10.130">
    <property type="entry name" value="Integrin alpha, N-terminal"/>
    <property type="match status" value="1"/>
</dbReference>